<accession>A0A382JQD7</accession>
<evidence type="ECO:0000313" key="1">
    <source>
        <dbReference type="EMBL" id="SVC13966.1"/>
    </source>
</evidence>
<proteinExistence type="predicted"/>
<sequence>MKNILCITLFGAMLASPALIQAKNEKMPGASLDGYRFQFPCKGKMPEKPKKGAGCQSALVKGDPFKTDNFKKVVHFGGEAGKTYKVTLRFRGVVEPMMYKNGKMDGDYFYIGGEPNNRTYNIYKIDIASPNSHYFLNRQDRVGHRIFTIDYTKTIEIDGGSQITLSGDGQNGKLISNFAQHVVPEIAPAPKPYHGQFIQIDVVKVSETK</sequence>
<dbReference type="EMBL" id="UINC01075611">
    <property type="protein sequence ID" value="SVC13966.1"/>
    <property type="molecule type" value="Genomic_DNA"/>
</dbReference>
<dbReference type="AlphaFoldDB" id="A0A382JQD7"/>
<reference evidence="1" key="1">
    <citation type="submission" date="2018-05" db="EMBL/GenBank/DDBJ databases">
        <authorList>
            <person name="Lanie J.A."/>
            <person name="Ng W.-L."/>
            <person name="Kazmierczak K.M."/>
            <person name="Andrzejewski T.M."/>
            <person name="Davidsen T.M."/>
            <person name="Wayne K.J."/>
            <person name="Tettelin H."/>
            <person name="Glass J.I."/>
            <person name="Rusch D."/>
            <person name="Podicherti R."/>
            <person name="Tsui H.-C.T."/>
            <person name="Winkler M.E."/>
        </authorList>
    </citation>
    <scope>NUCLEOTIDE SEQUENCE</scope>
</reference>
<protein>
    <submittedName>
        <fullName evidence="1">Uncharacterized protein</fullName>
    </submittedName>
</protein>
<name>A0A382JQD7_9ZZZZ</name>
<organism evidence="1">
    <name type="scientific">marine metagenome</name>
    <dbReference type="NCBI Taxonomy" id="408172"/>
    <lineage>
        <taxon>unclassified sequences</taxon>
        <taxon>metagenomes</taxon>
        <taxon>ecological metagenomes</taxon>
    </lineage>
</organism>
<gene>
    <name evidence="1" type="ORF">METZ01_LOCUS266820</name>
</gene>